<feature type="chain" id="PRO_5012859706" evidence="1">
    <location>
        <begin position="24"/>
        <end position="217"/>
    </location>
</feature>
<dbReference type="EMBL" id="LRBS01000088">
    <property type="protein sequence ID" value="OII75289.1"/>
    <property type="molecule type" value="Genomic_DNA"/>
</dbReference>
<gene>
    <name evidence="2" type="ORF">cand_003620</name>
</gene>
<dbReference type="GeneID" id="92364547"/>
<reference evidence="2 3" key="1">
    <citation type="submission" date="2016-10" db="EMBL/GenBank/DDBJ databases">
        <title>Reductive evolution of mitochondrial metabolism and differential evolution of invasion-related proteins in Cryptosporidium.</title>
        <authorList>
            <person name="Liu S."/>
            <person name="Roellig D.M."/>
            <person name="Guo Y."/>
            <person name="Li N."/>
            <person name="Frace M.A."/>
            <person name="Tang K."/>
            <person name="Zhang L."/>
            <person name="Feng Y."/>
            <person name="Xiao L."/>
        </authorList>
    </citation>
    <scope>NUCLEOTIDE SEQUENCE [LARGE SCALE GENOMIC DNA]</scope>
    <source>
        <strain evidence="2">30847</strain>
    </source>
</reference>
<dbReference type="VEuPathDB" id="CryptoDB:cand_003620"/>
<dbReference type="OrthoDB" id="10517974at2759"/>
<evidence type="ECO:0000313" key="3">
    <source>
        <dbReference type="Proteomes" id="UP000186804"/>
    </source>
</evidence>
<comment type="caution">
    <text evidence="2">The sequence shown here is derived from an EMBL/GenBank/DDBJ whole genome shotgun (WGS) entry which is preliminary data.</text>
</comment>
<organism evidence="2 3">
    <name type="scientific">Cryptosporidium andersoni</name>
    <dbReference type="NCBI Taxonomy" id="117008"/>
    <lineage>
        <taxon>Eukaryota</taxon>
        <taxon>Sar</taxon>
        <taxon>Alveolata</taxon>
        <taxon>Apicomplexa</taxon>
        <taxon>Conoidasida</taxon>
        <taxon>Coccidia</taxon>
        <taxon>Eucoccidiorida</taxon>
        <taxon>Eimeriorina</taxon>
        <taxon>Cryptosporidiidae</taxon>
        <taxon>Cryptosporidium</taxon>
    </lineage>
</organism>
<evidence type="ECO:0000256" key="1">
    <source>
        <dbReference type="SAM" id="SignalP"/>
    </source>
</evidence>
<keyword evidence="3" id="KW-1185">Reference proteome</keyword>
<feature type="signal peptide" evidence="1">
    <location>
        <begin position="1"/>
        <end position="23"/>
    </location>
</feature>
<proteinExistence type="predicted"/>
<dbReference type="AlphaFoldDB" id="A0A1J4MM15"/>
<evidence type="ECO:0000313" key="2">
    <source>
        <dbReference type="EMBL" id="OII75289.1"/>
    </source>
</evidence>
<feature type="non-terminal residue" evidence="2">
    <location>
        <position position="217"/>
    </location>
</feature>
<sequence length="217" mass="25411">MIGYLGLLNILLFLVYNLNGIRTQTIQEDTPLFGIKNVYTNKVPSKLKYKGVPLIVQEFKVKFIKEVDPYSKTETPFQKIVEAKPVLESCEEESDKLLFKTNYIIGNIIKSKEKIGEIEYPRNGRKDILYSWCDGIIKYITKSGEHSFNDTLFIIYCSDSEDFDYNIKYGDNYIDSENNMGNDEFELKLRYNKTRLNNKDEDRDMIIEEDNIIRSES</sequence>
<dbReference type="RefSeq" id="XP_067067451.1">
    <property type="nucleotide sequence ID" value="XM_067210606.1"/>
</dbReference>
<protein>
    <submittedName>
        <fullName evidence="2">Uncharacterized protein</fullName>
    </submittedName>
</protein>
<accession>A0A1J4MM15</accession>
<keyword evidence="1" id="KW-0732">Signal</keyword>
<name>A0A1J4MM15_9CRYT</name>
<dbReference type="Proteomes" id="UP000186804">
    <property type="component" value="Unassembled WGS sequence"/>
</dbReference>